<keyword evidence="1" id="KW-0597">Phosphoprotein</keyword>
<evidence type="ECO:0000313" key="4">
    <source>
        <dbReference type="Proteomes" id="UP000541558"/>
    </source>
</evidence>
<organism evidence="3 4">
    <name type="scientific">Ephemerocybe angulata</name>
    <dbReference type="NCBI Taxonomy" id="980116"/>
    <lineage>
        <taxon>Eukaryota</taxon>
        <taxon>Fungi</taxon>
        <taxon>Dikarya</taxon>
        <taxon>Basidiomycota</taxon>
        <taxon>Agaricomycotina</taxon>
        <taxon>Agaricomycetes</taxon>
        <taxon>Agaricomycetidae</taxon>
        <taxon>Agaricales</taxon>
        <taxon>Agaricineae</taxon>
        <taxon>Psathyrellaceae</taxon>
        <taxon>Ephemerocybe</taxon>
    </lineage>
</organism>
<dbReference type="AlphaFoldDB" id="A0A8H5C9F8"/>
<name>A0A8H5C9F8_9AGAR</name>
<feature type="region of interest" description="Disordered" evidence="2">
    <location>
        <begin position="315"/>
        <end position="334"/>
    </location>
</feature>
<reference evidence="3 4" key="1">
    <citation type="journal article" date="2020" name="ISME J.">
        <title>Uncovering the hidden diversity of litter-decomposition mechanisms in mushroom-forming fungi.</title>
        <authorList>
            <person name="Floudas D."/>
            <person name="Bentzer J."/>
            <person name="Ahren D."/>
            <person name="Johansson T."/>
            <person name="Persson P."/>
            <person name="Tunlid A."/>
        </authorList>
    </citation>
    <scope>NUCLEOTIDE SEQUENCE [LARGE SCALE GENOMIC DNA]</scope>
    <source>
        <strain evidence="3 4">CBS 175.51</strain>
    </source>
</reference>
<proteinExistence type="predicted"/>
<protein>
    <recommendedName>
        <fullName evidence="5">Histidine kinase domain-containing protein</fullName>
    </recommendedName>
</protein>
<comment type="caution">
    <text evidence="3">The sequence shown here is derived from an EMBL/GenBank/DDBJ whole genome shotgun (WGS) entry which is preliminary data.</text>
</comment>
<gene>
    <name evidence="3" type="ORF">D9611_015008</name>
</gene>
<evidence type="ECO:0000313" key="3">
    <source>
        <dbReference type="EMBL" id="KAF5337564.1"/>
    </source>
</evidence>
<evidence type="ECO:0000256" key="2">
    <source>
        <dbReference type="SAM" id="MobiDB-lite"/>
    </source>
</evidence>
<dbReference type="Proteomes" id="UP000541558">
    <property type="component" value="Unassembled WGS sequence"/>
</dbReference>
<dbReference type="EMBL" id="JAACJK010000051">
    <property type="protein sequence ID" value="KAF5337564.1"/>
    <property type="molecule type" value="Genomic_DNA"/>
</dbReference>
<evidence type="ECO:0008006" key="5">
    <source>
        <dbReference type="Google" id="ProtNLM"/>
    </source>
</evidence>
<keyword evidence="4" id="KW-1185">Reference proteome</keyword>
<dbReference type="PANTHER" id="PTHR43719">
    <property type="entry name" value="TWO-COMPONENT HISTIDINE KINASE"/>
    <property type="match status" value="1"/>
</dbReference>
<evidence type="ECO:0000256" key="1">
    <source>
        <dbReference type="ARBA" id="ARBA00022553"/>
    </source>
</evidence>
<accession>A0A8H5C9F8</accession>
<dbReference type="PANTHER" id="PTHR43719:SF72">
    <property type="entry name" value="HISTIDINE KINASE_RESPONSE REGULATOR, PUTATIVE (AFU_ORTHOLOGUE AFUA_8G06140)-RELATED"/>
    <property type="match status" value="1"/>
</dbReference>
<dbReference type="OrthoDB" id="21225at2759"/>
<dbReference type="InterPro" id="IPR050956">
    <property type="entry name" value="2C_system_His_kinase"/>
</dbReference>
<sequence>MEQFSRECLESDNEVYTHGQQALKSTGENSMEQVYDRAAKLVQRTLDVEGVIVLDVSHCEVLENMSAEGRVSVIVHHGDVESPTETRQISQEEYHKFNRFFEKHPDGRILEGILPHLFRPYMPTHIRYALNKRPFALICAYNTNDHSKRFILAAAELLSDSPLTHSQMSFIQTVQACGTSLVETVNHVLDFTKLSGNTKAGGAEKVIVPTMTDLMQLIEDAIDGSWIGHRARTAIMGDSMIGSVYSPPSDDDLSPSPKPQYHVETVIDIGYREMGWLLNFEKGGIRRVLMNLFGNSLKFTTDGYVHVRARSLPLNAGRSPGRSPKKTLCKLAQA</sequence>